<dbReference type="RefSeq" id="WP_015280146.1">
    <property type="nucleotide sequence ID" value="NC_019940.1"/>
</dbReference>
<dbReference type="AlphaFoldDB" id="L0GW08"/>
<evidence type="ECO:0008006" key="5">
    <source>
        <dbReference type="Google" id="ProtNLM"/>
    </source>
</evidence>
<dbReference type="PATRIC" id="fig|765912.4.peg.1164"/>
<feature type="region of interest" description="Disordered" evidence="1">
    <location>
        <begin position="25"/>
        <end position="78"/>
    </location>
</feature>
<dbReference type="Proteomes" id="UP000010816">
    <property type="component" value="Chromosome"/>
</dbReference>
<feature type="region of interest" description="Disordered" evidence="1">
    <location>
        <begin position="261"/>
        <end position="313"/>
    </location>
</feature>
<evidence type="ECO:0000313" key="3">
    <source>
        <dbReference type="EMBL" id="AGA90002.1"/>
    </source>
</evidence>
<evidence type="ECO:0000256" key="1">
    <source>
        <dbReference type="SAM" id="MobiDB-lite"/>
    </source>
</evidence>
<proteinExistence type="predicted"/>
<evidence type="ECO:0000313" key="4">
    <source>
        <dbReference type="Proteomes" id="UP000010816"/>
    </source>
</evidence>
<protein>
    <recommendedName>
        <fullName evidence="5">DUF3106 domain-containing protein</fullName>
    </recommendedName>
</protein>
<name>L0GW08_9GAMM</name>
<organism evidence="3 4">
    <name type="scientific">Thioflavicoccus mobilis 8321</name>
    <dbReference type="NCBI Taxonomy" id="765912"/>
    <lineage>
        <taxon>Bacteria</taxon>
        <taxon>Pseudomonadati</taxon>
        <taxon>Pseudomonadota</taxon>
        <taxon>Gammaproteobacteria</taxon>
        <taxon>Chromatiales</taxon>
        <taxon>Chromatiaceae</taxon>
        <taxon>Thioflavicoccus</taxon>
    </lineage>
</organism>
<keyword evidence="4" id="KW-1185">Reference proteome</keyword>
<sequence>MMRSERLGLLASAVALALACGSTAWAETQATSQSPAAETTTATADKTEAAAPVDGDPRAAGRARMEQRHAEAMAERDRRYAELRERAAEVGLDLPETPPWEQSMPQPPQMPEMPGMPQPPAMPQMPTEMPGMAAPERMTRADWDKQRDERYAKLREQAAEKGIELPEKPLWQRPSPAERRAYMETMRELTTEQRRTLHELRWEAMRDRAAERGMELPESPPWEQMMKEREAMQARWKAYRETVAAMTDEQREAAAAVYGSPFGLDDDGFTPGPSGRPYPPMMPPRGGPDYDQGMAPFQPDYRRGPTPPYGSGY</sequence>
<feature type="compositionally biased region" description="Pro residues" evidence="1">
    <location>
        <begin position="274"/>
        <end position="286"/>
    </location>
</feature>
<keyword evidence="2" id="KW-0732">Signal</keyword>
<feature type="signal peptide" evidence="2">
    <location>
        <begin position="1"/>
        <end position="26"/>
    </location>
</feature>
<gene>
    <name evidence="3" type="ORF">Thimo_1204</name>
</gene>
<feature type="compositionally biased region" description="Low complexity" evidence="1">
    <location>
        <begin position="28"/>
        <end position="52"/>
    </location>
</feature>
<evidence type="ECO:0000256" key="2">
    <source>
        <dbReference type="SAM" id="SignalP"/>
    </source>
</evidence>
<dbReference type="PROSITE" id="PS51257">
    <property type="entry name" value="PROKAR_LIPOPROTEIN"/>
    <property type="match status" value="1"/>
</dbReference>
<dbReference type="OrthoDB" id="5772823at2"/>
<accession>L0GW08</accession>
<dbReference type="KEGG" id="tmb:Thimo_1204"/>
<feature type="region of interest" description="Disordered" evidence="1">
    <location>
        <begin position="94"/>
        <end position="113"/>
    </location>
</feature>
<reference evidence="3 4" key="1">
    <citation type="submission" date="2011-09" db="EMBL/GenBank/DDBJ databases">
        <title>Complete sequence of chromosome of Thioflavicoccus mobilis 8321.</title>
        <authorList>
            <consortium name="US DOE Joint Genome Institute"/>
            <person name="Lucas S."/>
            <person name="Han J."/>
            <person name="Lapidus A."/>
            <person name="Cheng J.-F."/>
            <person name="Goodwin L."/>
            <person name="Pitluck S."/>
            <person name="Peters L."/>
            <person name="Ovchinnikova G."/>
            <person name="Lu M."/>
            <person name="Detter J.C."/>
            <person name="Han C."/>
            <person name="Tapia R."/>
            <person name="Land M."/>
            <person name="Hauser L."/>
            <person name="Kyrpides N."/>
            <person name="Ivanova N."/>
            <person name="Pagani I."/>
            <person name="Vogl K."/>
            <person name="Liu Z."/>
            <person name="Imhoff J."/>
            <person name="Thiel V."/>
            <person name="Frigaard N.-U."/>
            <person name="Bryant D."/>
            <person name="Woyke T."/>
        </authorList>
    </citation>
    <scope>NUCLEOTIDE SEQUENCE [LARGE SCALE GENOMIC DNA]</scope>
    <source>
        <strain evidence="3 4">8321</strain>
    </source>
</reference>
<dbReference type="eggNOG" id="COG1638">
    <property type="taxonomic scope" value="Bacteria"/>
</dbReference>
<dbReference type="EMBL" id="CP003051">
    <property type="protein sequence ID" value="AGA90002.1"/>
    <property type="molecule type" value="Genomic_DNA"/>
</dbReference>
<dbReference type="HOGENOM" id="CLU_888346_0_0_6"/>
<feature type="chain" id="PRO_5003943161" description="DUF3106 domain-containing protein" evidence="2">
    <location>
        <begin position="27"/>
        <end position="313"/>
    </location>
</feature>
<feature type="compositionally biased region" description="Basic and acidic residues" evidence="1">
    <location>
        <begin position="55"/>
        <end position="78"/>
    </location>
</feature>